<dbReference type="InterPro" id="IPR017896">
    <property type="entry name" value="4Fe4S_Fe-S-bd"/>
</dbReference>
<dbReference type="InterPro" id="IPR010207">
    <property type="entry name" value="Elect_transpt_cplx_RnfB/RsxB"/>
</dbReference>
<sequence length="228" mass="25080">MNQLLIEKIDAILPQTQCRKCGFTGCRPYAEAIAEGHADINQCPPGGQQGIQKIAELLGIPTKPLNTTHGYPRSNQLVAWIDERLCIGCTFCIQSCPVDAIVGAPKQMHTVIADECTGCDLCIAPCPMDCIHMISINNKVTDSVSLPVDIIKKQAADRARSRYQYRLQRIACDKQADHKSHTEEFVQSPQAVQVNSEARKQTIVAAALKRAAAIREQTATRLNSRKTI</sequence>
<dbReference type="NCBIfam" id="TIGR01944">
    <property type="entry name" value="rnfB"/>
    <property type="match status" value="1"/>
</dbReference>
<feature type="domain" description="4Fe-4S ferredoxin-type" evidence="13">
    <location>
        <begin position="77"/>
        <end position="106"/>
    </location>
</feature>
<evidence type="ECO:0000256" key="12">
    <source>
        <dbReference type="ARBA" id="ARBA00067794"/>
    </source>
</evidence>
<evidence type="ECO:0000259" key="14">
    <source>
        <dbReference type="PROSITE" id="PS51656"/>
    </source>
</evidence>
<dbReference type="Gene3D" id="3.30.70.20">
    <property type="match status" value="2"/>
</dbReference>
<dbReference type="GO" id="GO:0051539">
    <property type="term" value="F:4 iron, 4 sulfur cluster binding"/>
    <property type="evidence" value="ECO:0007669"/>
    <property type="project" value="UniProtKB-KW"/>
</dbReference>
<keyword evidence="7" id="KW-1278">Translocase</keyword>
<evidence type="ECO:0000256" key="8">
    <source>
        <dbReference type="ARBA" id="ARBA00022982"/>
    </source>
</evidence>
<protein>
    <recommendedName>
        <fullName evidence="12">Ion-translocating oxidoreductase complex subunit B</fullName>
    </recommendedName>
</protein>
<proteinExistence type="predicted"/>
<dbReference type="PANTHER" id="PTHR42859:SF3">
    <property type="entry name" value="ION-TRANSLOCATING OXIDOREDUCTASE COMPLEX SUBUNIT B"/>
    <property type="match status" value="1"/>
</dbReference>
<dbReference type="FunFam" id="1.10.15.40:FF:000001">
    <property type="entry name" value="Ion-translocating oxidoreductase complex subunit B"/>
    <property type="match status" value="1"/>
</dbReference>
<dbReference type="InterPro" id="IPR007202">
    <property type="entry name" value="4Fe-4S_dom"/>
</dbReference>
<dbReference type="Pfam" id="PF14697">
    <property type="entry name" value="Fer4_21"/>
    <property type="match status" value="1"/>
</dbReference>
<keyword evidence="16" id="KW-1185">Reference proteome</keyword>
<keyword evidence="8" id="KW-0249">Electron transport</keyword>
<dbReference type="PROSITE" id="PS51379">
    <property type="entry name" value="4FE4S_FER_2"/>
    <property type="match status" value="2"/>
</dbReference>
<evidence type="ECO:0000256" key="11">
    <source>
        <dbReference type="ARBA" id="ARBA00023136"/>
    </source>
</evidence>
<dbReference type="InterPro" id="IPR017900">
    <property type="entry name" value="4Fe4S_Fe_S_CS"/>
</dbReference>
<evidence type="ECO:0000256" key="3">
    <source>
        <dbReference type="ARBA" id="ARBA00022485"/>
    </source>
</evidence>
<keyword evidence="1" id="KW-0813">Transport</keyword>
<evidence type="ECO:0000313" key="15">
    <source>
        <dbReference type="EMBL" id="PSJ17806.1"/>
    </source>
</evidence>
<evidence type="ECO:0000256" key="1">
    <source>
        <dbReference type="ARBA" id="ARBA00022448"/>
    </source>
</evidence>
<feature type="domain" description="4Fe-4S ferredoxin-type" evidence="13">
    <location>
        <begin position="107"/>
        <end position="136"/>
    </location>
</feature>
<evidence type="ECO:0000313" key="16">
    <source>
        <dbReference type="Proteomes" id="UP000241912"/>
    </source>
</evidence>
<name>A0A2P7NWG0_9PROT</name>
<dbReference type="GO" id="GO:0046872">
    <property type="term" value="F:metal ion binding"/>
    <property type="evidence" value="ECO:0007669"/>
    <property type="project" value="UniProtKB-KW"/>
</dbReference>
<keyword evidence="3" id="KW-0004">4Fe-4S</keyword>
<evidence type="ECO:0000256" key="4">
    <source>
        <dbReference type="ARBA" id="ARBA00022519"/>
    </source>
</evidence>
<evidence type="ECO:0000256" key="9">
    <source>
        <dbReference type="ARBA" id="ARBA00023004"/>
    </source>
</evidence>
<dbReference type="PROSITE" id="PS00198">
    <property type="entry name" value="4FE4S_FER_1"/>
    <property type="match status" value="2"/>
</dbReference>
<dbReference type="PROSITE" id="PS51656">
    <property type="entry name" value="4FE4S"/>
    <property type="match status" value="1"/>
</dbReference>
<keyword evidence="10" id="KW-0411">Iron-sulfur</keyword>
<reference evidence="15 16" key="1">
    <citation type="submission" date="2018-03" db="EMBL/GenBank/DDBJ databases">
        <title>Draft genome of Nitrosomonas supralitoralis APG5.</title>
        <authorList>
            <person name="Urakawa H."/>
            <person name="Lopez J.V."/>
        </authorList>
    </citation>
    <scope>NUCLEOTIDE SEQUENCE [LARGE SCALE GENOMIC DNA]</scope>
    <source>
        <strain evidence="15 16">APG5</strain>
    </source>
</reference>
<accession>A0A2P7NWG0</accession>
<keyword evidence="5" id="KW-0479">Metal-binding</keyword>
<evidence type="ECO:0000256" key="10">
    <source>
        <dbReference type="ARBA" id="ARBA00023014"/>
    </source>
</evidence>
<keyword evidence="4" id="KW-0997">Cell inner membrane</keyword>
<dbReference type="SUPFAM" id="SSF54862">
    <property type="entry name" value="4Fe-4S ferredoxins"/>
    <property type="match status" value="1"/>
</dbReference>
<dbReference type="PANTHER" id="PTHR42859">
    <property type="entry name" value="OXIDOREDUCTASE"/>
    <property type="match status" value="1"/>
</dbReference>
<evidence type="ECO:0000256" key="7">
    <source>
        <dbReference type="ARBA" id="ARBA00022967"/>
    </source>
</evidence>
<feature type="domain" description="4Fe-4S" evidence="14">
    <location>
        <begin position="1"/>
        <end position="60"/>
    </location>
</feature>
<organism evidence="15 16">
    <name type="scientific">Nitrosomonas supralitoralis</name>
    <dbReference type="NCBI Taxonomy" id="2116706"/>
    <lineage>
        <taxon>Bacteria</taxon>
        <taxon>Pseudomonadati</taxon>
        <taxon>Pseudomonadota</taxon>
        <taxon>Betaproteobacteria</taxon>
        <taxon>Nitrosomonadales</taxon>
        <taxon>Nitrosomonadaceae</taxon>
        <taxon>Nitrosomonas</taxon>
    </lineage>
</organism>
<dbReference type="NCBIfam" id="NF003475">
    <property type="entry name" value="PRK05113.1"/>
    <property type="match status" value="1"/>
</dbReference>
<evidence type="ECO:0000259" key="13">
    <source>
        <dbReference type="PROSITE" id="PS51379"/>
    </source>
</evidence>
<keyword evidence="6" id="KW-0677">Repeat</keyword>
<keyword evidence="9" id="KW-0408">Iron</keyword>
<dbReference type="Gene3D" id="1.10.15.40">
    <property type="entry name" value="Electron transport complex subunit B, putative Fe-S cluster"/>
    <property type="match status" value="1"/>
</dbReference>
<dbReference type="Pfam" id="PF04060">
    <property type="entry name" value="FeS"/>
    <property type="match status" value="1"/>
</dbReference>
<keyword evidence="11" id="KW-0472">Membrane</keyword>
<evidence type="ECO:0000256" key="2">
    <source>
        <dbReference type="ARBA" id="ARBA00022475"/>
    </source>
</evidence>
<dbReference type="AlphaFoldDB" id="A0A2P7NWG0"/>
<dbReference type="Proteomes" id="UP000241912">
    <property type="component" value="Unassembled WGS sequence"/>
</dbReference>
<dbReference type="OrthoDB" id="9789936at2"/>
<keyword evidence="2" id="KW-1003">Cell membrane</keyword>
<dbReference type="GO" id="GO:0009055">
    <property type="term" value="F:electron transfer activity"/>
    <property type="evidence" value="ECO:0007669"/>
    <property type="project" value="InterPro"/>
</dbReference>
<gene>
    <name evidence="15" type="ORF">C7H79_06010</name>
</gene>
<evidence type="ECO:0000256" key="6">
    <source>
        <dbReference type="ARBA" id="ARBA00022737"/>
    </source>
</evidence>
<comment type="caution">
    <text evidence="15">The sequence shown here is derived from an EMBL/GenBank/DDBJ whole genome shotgun (WGS) entry which is preliminary data.</text>
</comment>
<dbReference type="EMBL" id="PXXU01000013">
    <property type="protein sequence ID" value="PSJ17806.1"/>
    <property type="molecule type" value="Genomic_DNA"/>
</dbReference>
<dbReference type="InterPro" id="IPR050294">
    <property type="entry name" value="RnfB_subfamily"/>
</dbReference>
<evidence type="ECO:0000256" key="5">
    <source>
        <dbReference type="ARBA" id="ARBA00022723"/>
    </source>
</evidence>
<dbReference type="RefSeq" id="WP_106706390.1">
    <property type="nucleotide sequence ID" value="NZ_PXXU01000013.1"/>
</dbReference>